<evidence type="ECO:0000259" key="8">
    <source>
        <dbReference type="PROSITE" id="PS51349"/>
    </source>
</evidence>
<organism evidence="9 10">
    <name type="scientific">Ascidiaceihabitans donghaensis</name>
    <dbReference type="NCBI Taxonomy" id="1510460"/>
    <lineage>
        <taxon>Bacteria</taxon>
        <taxon>Pseudomonadati</taxon>
        <taxon>Pseudomonadota</taxon>
        <taxon>Alphaproteobacteria</taxon>
        <taxon>Rhodobacterales</taxon>
        <taxon>Paracoccaceae</taxon>
        <taxon>Ascidiaceihabitans</taxon>
    </lineage>
</organism>
<evidence type="ECO:0000256" key="4">
    <source>
        <dbReference type="ARBA" id="ARBA00023002"/>
    </source>
</evidence>
<feature type="binding site" evidence="7">
    <location>
        <position position="146"/>
    </location>
    <ligand>
        <name>FMN</name>
        <dbReference type="ChEBI" id="CHEBI:58210"/>
    </ligand>
</feature>
<keyword evidence="3 7" id="KW-0288">FMN</keyword>
<dbReference type="GO" id="GO:0009060">
    <property type="term" value="P:aerobic respiration"/>
    <property type="evidence" value="ECO:0007669"/>
    <property type="project" value="TreeGrafter"/>
</dbReference>
<feature type="binding site" evidence="7">
    <location>
        <position position="315"/>
    </location>
    <ligand>
        <name>glyoxylate</name>
        <dbReference type="ChEBI" id="CHEBI:36655"/>
    </ligand>
</feature>
<dbReference type="EC" id="1.1.-.-" evidence="9"/>
<dbReference type="PIRSF" id="PIRSF000138">
    <property type="entry name" value="Al-hdrx_acd_dh"/>
    <property type="match status" value="1"/>
</dbReference>
<name>A0A2R8BF13_9RHOB</name>
<dbReference type="EMBL" id="OMOR01000001">
    <property type="protein sequence ID" value="SPH21691.1"/>
    <property type="molecule type" value="Genomic_DNA"/>
</dbReference>
<feature type="binding site" evidence="7">
    <location>
        <position position="167"/>
    </location>
    <ligand>
        <name>glyoxylate</name>
        <dbReference type="ChEBI" id="CHEBI:36655"/>
    </ligand>
</feature>
<feature type="binding site" evidence="7">
    <location>
        <position position="64"/>
    </location>
    <ligand>
        <name>glyoxylate</name>
        <dbReference type="ChEBI" id="CHEBI:36655"/>
    </ligand>
</feature>
<dbReference type="AlphaFoldDB" id="A0A2R8BF13"/>
<evidence type="ECO:0000313" key="10">
    <source>
        <dbReference type="Proteomes" id="UP000244880"/>
    </source>
</evidence>
<sequence>MFPASFRYKYPGGSPQDGGWPPCTLAKPCKPSANAQMDLHSSYPGLSDLRHAAQKRIPHFVWEYLDSATGDERTKQRNRDGLDAVGFLPSILHGEFKPDLSTSLLGHNYPLPFGISPIGMSGLIWPGAETLLAQAGARLGIPYALSTVATQAPEDVAPHLGDHAWFQMYPPRDEAIRTDMLNRAKASGFRTLILTVDVPVASRRERQTRSGLTNPPKLTPRLLAQVVRCPAWALGIMKTGMPHMRMLDKYTDAAGQGRSTTEHVGYLLRTSPDWSYVEWLRDAWDGPFVIKGVTRPQDAERLETLGVDAIWLSNHAGRQFDGAPAAIDTLPAMRAATTLPIIFDSGIEGGLDILRALALGANFVMMGRAWHYALGALGKAGPAHLADLLARDMEANMGQLGARTLGELPDTIHHGR</sequence>
<evidence type="ECO:0000256" key="7">
    <source>
        <dbReference type="PIRSR" id="PIRSR000138-2"/>
    </source>
</evidence>
<feature type="domain" description="FMN hydroxy acid dehydrogenase" evidence="8">
    <location>
        <begin position="38"/>
        <end position="416"/>
    </location>
</feature>
<dbReference type="GO" id="GO:0010181">
    <property type="term" value="F:FMN binding"/>
    <property type="evidence" value="ECO:0007669"/>
    <property type="project" value="InterPro"/>
</dbReference>
<comment type="similarity">
    <text evidence="5">Belongs to the FMN-dependent alpha-hydroxy acid dehydrogenase family.</text>
</comment>
<feature type="binding site" evidence="7">
    <location>
        <position position="195"/>
    </location>
    <ligand>
        <name>FMN</name>
        <dbReference type="ChEBI" id="CHEBI:58210"/>
    </ligand>
</feature>
<comment type="cofactor">
    <cofactor evidence="1">
        <name>FMN</name>
        <dbReference type="ChEBI" id="CHEBI:58210"/>
    </cofactor>
</comment>
<feature type="binding site" evidence="7">
    <location>
        <begin position="117"/>
        <end position="119"/>
    </location>
    <ligand>
        <name>FMN</name>
        <dbReference type="ChEBI" id="CHEBI:58210"/>
    </ligand>
</feature>
<evidence type="ECO:0000256" key="2">
    <source>
        <dbReference type="ARBA" id="ARBA00022630"/>
    </source>
</evidence>
<feature type="binding site" evidence="7">
    <location>
        <position position="204"/>
    </location>
    <ligand>
        <name>glyoxylate</name>
        <dbReference type="ChEBI" id="CHEBI:36655"/>
    </ligand>
</feature>
<proteinExistence type="inferred from homology"/>
<evidence type="ECO:0000256" key="5">
    <source>
        <dbReference type="ARBA" id="ARBA00024042"/>
    </source>
</evidence>
<keyword evidence="4 9" id="KW-0560">Oxidoreductase</keyword>
<feature type="binding site" evidence="7">
    <location>
        <begin position="367"/>
        <end position="368"/>
    </location>
    <ligand>
        <name>FMN</name>
        <dbReference type="ChEBI" id="CHEBI:58210"/>
    </ligand>
</feature>
<reference evidence="9 10" key="1">
    <citation type="submission" date="2018-03" db="EMBL/GenBank/DDBJ databases">
        <authorList>
            <person name="Keele B.F."/>
        </authorList>
    </citation>
    <scope>NUCLEOTIDE SEQUENCE [LARGE SCALE GENOMIC DNA]</scope>
    <source>
        <strain evidence="9 10">CECT 8599</strain>
    </source>
</reference>
<feature type="binding site" evidence="7">
    <location>
        <position position="318"/>
    </location>
    <ligand>
        <name>glyoxylate</name>
        <dbReference type="ChEBI" id="CHEBI:36655"/>
    </ligand>
</feature>
<feature type="binding site" evidence="7">
    <location>
        <position position="291"/>
    </location>
    <ligand>
        <name>FMN</name>
        <dbReference type="ChEBI" id="CHEBI:58210"/>
    </ligand>
</feature>
<dbReference type="PANTHER" id="PTHR10578">
    <property type="entry name" value="S -2-HYDROXY-ACID OXIDASE-RELATED"/>
    <property type="match status" value="1"/>
</dbReference>
<dbReference type="Pfam" id="PF01070">
    <property type="entry name" value="FMN_dh"/>
    <property type="match status" value="1"/>
</dbReference>
<dbReference type="SUPFAM" id="SSF51395">
    <property type="entry name" value="FMN-linked oxidoreductases"/>
    <property type="match status" value="1"/>
</dbReference>
<dbReference type="InterPro" id="IPR012133">
    <property type="entry name" value="Alpha-hydoxy_acid_DH_FMN"/>
</dbReference>
<dbReference type="CDD" id="cd02809">
    <property type="entry name" value="alpha_hydroxyacid_oxid_FMN"/>
    <property type="match status" value="1"/>
</dbReference>
<keyword evidence="10" id="KW-1185">Reference proteome</keyword>
<gene>
    <name evidence="9" type="primary">lldD_1</name>
    <name evidence="9" type="ORF">ASD8599_02443</name>
</gene>
<feature type="binding site" evidence="7">
    <location>
        <position position="169"/>
    </location>
    <ligand>
        <name>glyoxylate</name>
        <dbReference type="ChEBI" id="CHEBI:36655"/>
    </ligand>
</feature>
<feature type="binding site" evidence="7">
    <location>
        <position position="313"/>
    </location>
    <ligand>
        <name>FMN</name>
        <dbReference type="ChEBI" id="CHEBI:58210"/>
    </ligand>
</feature>
<dbReference type="InterPro" id="IPR013785">
    <property type="entry name" value="Aldolase_TIM"/>
</dbReference>
<dbReference type="Proteomes" id="UP000244880">
    <property type="component" value="Unassembled WGS sequence"/>
</dbReference>
<dbReference type="GO" id="GO:0005886">
    <property type="term" value="C:plasma membrane"/>
    <property type="evidence" value="ECO:0007669"/>
    <property type="project" value="TreeGrafter"/>
</dbReference>
<evidence type="ECO:0000256" key="1">
    <source>
        <dbReference type="ARBA" id="ARBA00001917"/>
    </source>
</evidence>
<dbReference type="InterPro" id="IPR037396">
    <property type="entry name" value="FMN_HAD"/>
</dbReference>
<dbReference type="PROSITE" id="PS51349">
    <property type="entry name" value="FMN_HYDROXY_ACID_DH_2"/>
    <property type="match status" value="1"/>
</dbReference>
<dbReference type="Gene3D" id="3.20.20.70">
    <property type="entry name" value="Aldolase class I"/>
    <property type="match status" value="1"/>
</dbReference>
<evidence type="ECO:0000313" key="9">
    <source>
        <dbReference type="EMBL" id="SPH21691.1"/>
    </source>
</evidence>
<dbReference type="GO" id="GO:0004459">
    <property type="term" value="F:L-lactate dehydrogenase (NAD+) activity"/>
    <property type="evidence" value="ECO:0007669"/>
    <property type="project" value="TreeGrafter"/>
</dbReference>
<evidence type="ECO:0000256" key="3">
    <source>
        <dbReference type="ARBA" id="ARBA00022643"/>
    </source>
</evidence>
<dbReference type="InterPro" id="IPR000262">
    <property type="entry name" value="FMN-dep_DH"/>
</dbReference>
<evidence type="ECO:0000256" key="6">
    <source>
        <dbReference type="PIRSR" id="PIRSR000138-1"/>
    </source>
</evidence>
<accession>A0A2R8BF13</accession>
<dbReference type="PANTHER" id="PTHR10578:SF107">
    <property type="entry name" value="2-HYDROXYACID OXIDASE 1"/>
    <property type="match status" value="1"/>
</dbReference>
<protein>
    <submittedName>
        <fullName evidence="9">L-lactate dehydrogenase</fullName>
        <ecNumber evidence="9">1.1.-.-</ecNumber>
    </submittedName>
</protein>
<feature type="active site" description="Proton acceptor" evidence="6">
    <location>
        <position position="315"/>
    </location>
</feature>
<keyword evidence="2 7" id="KW-0285">Flavoprotein</keyword>